<protein>
    <submittedName>
        <fullName evidence="1">Uncharacterized protein</fullName>
    </submittedName>
</protein>
<organism evidence="1 2">
    <name type="scientific">Imshaugia aleurites</name>
    <dbReference type="NCBI Taxonomy" id="172621"/>
    <lineage>
        <taxon>Eukaryota</taxon>
        <taxon>Fungi</taxon>
        <taxon>Dikarya</taxon>
        <taxon>Ascomycota</taxon>
        <taxon>Pezizomycotina</taxon>
        <taxon>Lecanoromycetes</taxon>
        <taxon>OSLEUM clade</taxon>
        <taxon>Lecanoromycetidae</taxon>
        <taxon>Lecanorales</taxon>
        <taxon>Lecanorineae</taxon>
        <taxon>Parmeliaceae</taxon>
        <taxon>Imshaugia</taxon>
    </lineage>
</organism>
<dbReference type="OrthoDB" id="5272396at2759"/>
<gene>
    <name evidence="1" type="ORF">IMSHALPRED_010889</name>
</gene>
<comment type="caution">
    <text evidence="1">The sequence shown here is derived from an EMBL/GenBank/DDBJ whole genome shotgun (WGS) entry which is preliminary data.</text>
</comment>
<reference evidence="1" key="1">
    <citation type="submission" date="2021-03" db="EMBL/GenBank/DDBJ databases">
        <authorList>
            <person name="Tagirdzhanova G."/>
        </authorList>
    </citation>
    <scope>NUCLEOTIDE SEQUENCE</scope>
</reference>
<keyword evidence="2" id="KW-1185">Reference proteome</keyword>
<proteinExistence type="predicted"/>
<sequence length="425" mass="48459">MPTSFLDLPFELRDEIYKLIIPIERGANDEPLPVETDVAYWEDNPVLYGVGSLYNSPPPTVSEGIFRLGLRLQRTCRQVNEEIAPYIYGQQRKWPPPDWSNSVWSNETVLEAIRDLAHIRLMFIEKATRVDGHGWDAWESSPLEPAFDQPFLETLVLEGHPIAGVKWYPEDYFDRLVALKNLSFCNASRMQSGNFKVSNDFFSHIAPLRSFTWSGMYLTSSHRKAFTTRHGGTLQFLELNVGMKYLEDRVAHRSEESACLNSLTKMFEALHVLKALSLTYWHDCARLFESMPRSLTVLSLSGSATTWSPNEVSDEPLGHALRNLPDRCPHLAHVRLQMMQTVVNEEHLGRCGTLSIDTHAALEYMSSKIKDTLVMGCVARGCNRRAPMDPELTNKIIQCWDSPQVSPSYLSSRISNIDLNNPWKR</sequence>
<evidence type="ECO:0000313" key="2">
    <source>
        <dbReference type="Proteomes" id="UP000664534"/>
    </source>
</evidence>
<dbReference type="SUPFAM" id="SSF52047">
    <property type="entry name" value="RNI-like"/>
    <property type="match status" value="1"/>
</dbReference>
<dbReference type="EMBL" id="CAJPDT010000094">
    <property type="protein sequence ID" value="CAF9936783.1"/>
    <property type="molecule type" value="Genomic_DNA"/>
</dbReference>
<evidence type="ECO:0000313" key="1">
    <source>
        <dbReference type="EMBL" id="CAF9936783.1"/>
    </source>
</evidence>
<dbReference type="Proteomes" id="UP000664534">
    <property type="component" value="Unassembled WGS sequence"/>
</dbReference>
<name>A0A8H3G575_9LECA</name>
<accession>A0A8H3G575</accession>
<dbReference type="AlphaFoldDB" id="A0A8H3G575"/>